<feature type="chain" id="PRO_5003250443" description="Outer membrane protein beta-barrel domain-containing protein" evidence="8">
    <location>
        <begin position="21"/>
        <end position="771"/>
    </location>
</feature>
<evidence type="ECO:0000256" key="4">
    <source>
        <dbReference type="ARBA" id="ARBA00022692"/>
    </source>
</evidence>
<evidence type="ECO:0000256" key="1">
    <source>
        <dbReference type="ARBA" id="ARBA00004571"/>
    </source>
</evidence>
<comment type="subcellular location">
    <subcellularLocation>
        <location evidence="1">Cell outer membrane</location>
        <topology evidence="1">Multi-pass membrane protein</topology>
    </subcellularLocation>
</comment>
<accession>F0F8V3</accession>
<dbReference type="InterPro" id="IPR039426">
    <property type="entry name" value="TonB-dep_rcpt-like"/>
</dbReference>
<dbReference type="PANTHER" id="PTHR30069:SF29">
    <property type="entry name" value="HEMOGLOBIN AND HEMOGLOBIN-HAPTOGLOBIN-BINDING PROTEIN 1-RELATED"/>
    <property type="match status" value="1"/>
</dbReference>
<keyword evidence="5 8" id="KW-0732">Signal</keyword>
<dbReference type="PANTHER" id="PTHR30069">
    <property type="entry name" value="TONB-DEPENDENT OUTER MEMBRANE RECEPTOR"/>
    <property type="match status" value="1"/>
</dbReference>
<dbReference type="SUPFAM" id="SSF56935">
    <property type="entry name" value="Porins"/>
    <property type="match status" value="1"/>
</dbReference>
<feature type="domain" description="Outer membrane protein beta-barrel" evidence="9">
    <location>
        <begin position="372"/>
        <end position="749"/>
    </location>
</feature>
<keyword evidence="4" id="KW-0812">Transmembrane</keyword>
<name>F0F8V3_9BACT</name>
<dbReference type="Pfam" id="PF13715">
    <property type="entry name" value="CarbopepD_reg_2"/>
    <property type="match status" value="1"/>
</dbReference>
<evidence type="ECO:0000256" key="6">
    <source>
        <dbReference type="ARBA" id="ARBA00023136"/>
    </source>
</evidence>
<evidence type="ECO:0000259" key="9">
    <source>
        <dbReference type="Pfam" id="PF14905"/>
    </source>
</evidence>
<feature type="signal peptide" evidence="8">
    <location>
        <begin position="1"/>
        <end position="20"/>
    </location>
</feature>
<keyword evidence="11" id="KW-1185">Reference proteome</keyword>
<proteinExistence type="predicted"/>
<keyword evidence="3" id="KW-1134">Transmembrane beta strand</keyword>
<reference evidence="10 11" key="1">
    <citation type="submission" date="2011-01" db="EMBL/GenBank/DDBJ databases">
        <authorList>
            <person name="Muzny D."/>
            <person name="Qin X."/>
            <person name="Deng J."/>
            <person name="Jiang H."/>
            <person name="Liu Y."/>
            <person name="Qu J."/>
            <person name="Song X.-Z."/>
            <person name="Zhang L."/>
            <person name="Thornton R."/>
            <person name="Coyle M."/>
            <person name="Francisco L."/>
            <person name="Jackson L."/>
            <person name="Javaid M."/>
            <person name="Korchina V."/>
            <person name="Kovar C."/>
            <person name="Mata R."/>
            <person name="Mathew T."/>
            <person name="Ngo R."/>
            <person name="Nguyen L."/>
            <person name="Nguyen N."/>
            <person name="Okwuonu G."/>
            <person name="Ongeri F."/>
            <person name="Pham C."/>
            <person name="Simmons D."/>
            <person name="Wilczek-Boney K."/>
            <person name="Hale W."/>
            <person name="Jakkamsetti A."/>
            <person name="Pham P."/>
            <person name="Ruth R."/>
            <person name="San Lucas F."/>
            <person name="Warren J."/>
            <person name="Zhang J."/>
            <person name="Zhao Z."/>
            <person name="Zhou C."/>
            <person name="Zhu D."/>
            <person name="Lee S."/>
            <person name="Bess C."/>
            <person name="Blankenburg K."/>
            <person name="Forbes L."/>
            <person name="Fu Q."/>
            <person name="Gubbala S."/>
            <person name="Hirani K."/>
            <person name="Jayaseelan J.C."/>
            <person name="Lara F."/>
            <person name="Munidasa M."/>
            <person name="Palculict T."/>
            <person name="Patil S."/>
            <person name="Pu L.-L."/>
            <person name="Saada N."/>
            <person name="Tang L."/>
            <person name="Weissenberger G."/>
            <person name="Zhu Y."/>
            <person name="Hemphill L."/>
            <person name="Shang Y."/>
            <person name="Youmans B."/>
            <person name="Ayvaz T."/>
            <person name="Ross M."/>
            <person name="Santibanez J."/>
            <person name="Aqrawi P."/>
            <person name="Gross S."/>
            <person name="Joshi V."/>
            <person name="Fowler G."/>
            <person name="Nazareth L."/>
            <person name="Reid J."/>
            <person name="Worley K."/>
            <person name="Petrosino J."/>
            <person name="Highlander S."/>
            <person name="Gibbs R."/>
        </authorList>
    </citation>
    <scope>NUCLEOTIDE SEQUENCE [LARGE SCALE GENOMIC DNA]</scope>
    <source>
        <strain evidence="10 11">DSM 16608</strain>
    </source>
</reference>
<comment type="caution">
    <text evidence="10">The sequence shown here is derived from an EMBL/GenBank/DDBJ whole genome shotgun (WGS) entry which is preliminary data.</text>
</comment>
<dbReference type="HOGENOM" id="CLU_017617_3_0_10"/>
<sequence length="771" mass="88019">MKHKIGIFILFSLSFSYVNAQSVKGVVVDKKGSPLPFANVVQLSKDSTYISGITTDDKGFFILSKVTDAAILRISYVGFQPLFLPVSSIHKDTDLRKIVVEESKSTLSEVVVTGSRPLFRQEEGSLFTQVQGTILSKLPTVDNLLSQLPGAVKGRTGSIEIFGKGSPIIYINKRPIRSYTEVERLQPSDIKNIELITSPGPEFGASGRAVIRITTLRKSEGFSFLSRSNLKQRTYLSGGQSVELGYQFHKLSIAGNSGYQYSHGRLTQPASTELQIGETLHQYDREQWGSTRTPTFNYQLSLDYSINDKHSLGFSFDGSQNTNKEHRNGTLNYLTDHQLVNSAVVENHYKNKTDYLHVNTFYNGTLGKVNTTLNADYVRNENDYVQNTAESRQSLPLIEANSTGNGKQNLFAVKSDWTWNISPDTKIKWGAEWGYTGNNGNLSIASANDINSDYRTQEHRYALYAETTQKIKSLSLSGGVRYEDYAYRYDDRIDEANSLRKHYRNIFPSFRVSYNVGSWSHTLSFNSQISRPTFRQLSNASYYGNEYMYQHGNPLLVPSRLYSAQFYSSYKFVRLSVSYTYNKNYIATNFYNNGKDNIVESTYRNYPALKTLNMYLNMQKKWGAWSPSLSLGVIQPFFKYDYRGQKIKHNKTSAYAVLSQFFQLPHNFILSSYVYYNTGGNQGAVELQPYHSIDFGLQKTFLSDRLTVSLQAKDIFHGMKFKEKEFIDSFRFTQTEDYHLWNFSLNIIYKLNTRKAIYRGNNSLNKDIKRL</sequence>
<dbReference type="RefSeq" id="WP_007366773.1">
    <property type="nucleotide sequence ID" value="NZ_GL872282.1"/>
</dbReference>
<dbReference type="GO" id="GO:0009279">
    <property type="term" value="C:cell outer membrane"/>
    <property type="evidence" value="ECO:0007669"/>
    <property type="project" value="UniProtKB-SubCell"/>
</dbReference>
<keyword evidence="7" id="KW-0998">Cell outer membrane</keyword>
<protein>
    <recommendedName>
        <fullName evidence="9">Outer membrane protein beta-barrel domain-containing protein</fullName>
    </recommendedName>
</protein>
<dbReference type="InterPro" id="IPR008969">
    <property type="entry name" value="CarboxyPept-like_regulatory"/>
</dbReference>
<evidence type="ECO:0000313" key="10">
    <source>
        <dbReference type="EMBL" id="EGC19480.1"/>
    </source>
</evidence>
<dbReference type="InterPro" id="IPR041700">
    <property type="entry name" value="OMP_b-brl_3"/>
</dbReference>
<dbReference type="Proteomes" id="UP000005697">
    <property type="component" value="Unassembled WGS sequence"/>
</dbReference>
<keyword evidence="2" id="KW-0813">Transport</keyword>
<dbReference type="EMBL" id="AEWX01000027">
    <property type="protein sequence ID" value="EGC19480.1"/>
    <property type="molecule type" value="Genomic_DNA"/>
</dbReference>
<dbReference type="eggNOG" id="COG4771">
    <property type="taxonomic scope" value="Bacteria"/>
</dbReference>
<dbReference type="GO" id="GO:0044718">
    <property type="term" value="P:siderophore transmembrane transport"/>
    <property type="evidence" value="ECO:0007669"/>
    <property type="project" value="TreeGrafter"/>
</dbReference>
<evidence type="ECO:0000256" key="2">
    <source>
        <dbReference type="ARBA" id="ARBA00022448"/>
    </source>
</evidence>
<evidence type="ECO:0000256" key="7">
    <source>
        <dbReference type="ARBA" id="ARBA00023237"/>
    </source>
</evidence>
<dbReference type="InterPro" id="IPR037066">
    <property type="entry name" value="Plug_dom_sf"/>
</dbReference>
<keyword evidence="6" id="KW-0472">Membrane</keyword>
<evidence type="ECO:0000256" key="3">
    <source>
        <dbReference type="ARBA" id="ARBA00022452"/>
    </source>
</evidence>
<evidence type="ECO:0000256" key="8">
    <source>
        <dbReference type="SAM" id="SignalP"/>
    </source>
</evidence>
<dbReference type="Gene3D" id="2.40.170.20">
    <property type="entry name" value="TonB-dependent receptor, beta-barrel domain"/>
    <property type="match status" value="1"/>
</dbReference>
<dbReference type="OrthoDB" id="905020at2"/>
<gene>
    <name evidence="10" type="ORF">HMPREF9141_2020</name>
</gene>
<evidence type="ECO:0000313" key="11">
    <source>
        <dbReference type="Proteomes" id="UP000005697"/>
    </source>
</evidence>
<dbReference type="STRING" id="888743.HMPREF9141_2020"/>
<dbReference type="AlphaFoldDB" id="F0F8V3"/>
<organism evidence="10 11">
    <name type="scientific">Prevotella multiformis DSM 16608</name>
    <dbReference type="NCBI Taxonomy" id="888743"/>
    <lineage>
        <taxon>Bacteria</taxon>
        <taxon>Pseudomonadati</taxon>
        <taxon>Bacteroidota</taxon>
        <taxon>Bacteroidia</taxon>
        <taxon>Bacteroidales</taxon>
        <taxon>Prevotellaceae</taxon>
        <taxon>Prevotella</taxon>
    </lineage>
</organism>
<dbReference type="Gene3D" id="2.170.130.10">
    <property type="entry name" value="TonB-dependent receptor, plug domain"/>
    <property type="match status" value="1"/>
</dbReference>
<evidence type="ECO:0000256" key="5">
    <source>
        <dbReference type="ARBA" id="ARBA00022729"/>
    </source>
</evidence>
<dbReference type="Pfam" id="PF14905">
    <property type="entry name" value="OMP_b-brl_3"/>
    <property type="match status" value="1"/>
</dbReference>
<dbReference type="SUPFAM" id="SSF49464">
    <property type="entry name" value="Carboxypeptidase regulatory domain-like"/>
    <property type="match status" value="1"/>
</dbReference>
<dbReference type="GO" id="GO:0015344">
    <property type="term" value="F:siderophore uptake transmembrane transporter activity"/>
    <property type="evidence" value="ECO:0007669"/>
    <property type="project" value="TreeGrafter"/>
</dbReference>
<dbReference type="InterPro" id="IPR036942">
    <property type="entry name" value="Beta-barrel_TonB_sf"/>
</dbReference>